<organism evidence="1">
    <name type="scientific">virus sp. cti5L29</name>
    <dbReference type="NCBI Taxonomy" id="2826813"/>
    <lineage>
        <taxon>Viruses</taxon>
    </lineage>
</organism>
<protein>
    <submittedName>
        <fullName evidence="1">Uncharacterized protein</fullName>
    </submittedName>
</protein>
<proteinExistence type="predicted"/>
<dbReference type="EMBL" id="BK015841">
    <property type="protein sequence ID" value="DAE27580.1"/>
    <property type="molecule type" value="Genomic_DNA"/>
</dbReference>
<name>A0A8S5R9C5_9VIRU</name>
<evidence type="ECO:0000313" key="1">
    <source>
        <dbReference type="EMBL" id="DAE27580.1"/>
    </source>
</evidence>
<sequence>MIFCCKSDCLNINCSFTRNYININDNTCQ</sequence>
<reference evidence="1" key="1">
    <citation type="journal article" date="2021" name="Proc. Natl. Acad. Sci. U.S.A.">
        <title>A Catalog of Tens of Thousands of Viruses from Human Metagenomes Reveals Hidden Associations with Chronic Diseases.</title>
        <authorList>
            <person name="Tisza M.J."/>
            <person name="Buck C.B."/>
        </authorList>
    </citation>
    <scope>NUCLEOTIDE SEQUENCE</scope>
    <source>
        <strain evidence="1">Cti5L29</strain>
    </source>
</reference>
<accession>A0A8S5R9C5</accession>